<keyword evidence="3" id="KW-1185">Reference proteome</keyword>
<dbReference type="InterPro" id="IPR050464">
    <property type="entry name" value="Zeta_carotene_desat/Oxidored"/>
</dbReference>
<dbReference type="Pfam" id="PF13450">
    <property type="entry name" value="NAD_binding_8"/>
    <property type="match status" value="1"/>
</dbReference>
<dbReference type="PANTHER" id="PTHR42923:SF46">
    <property type="entry name" value="AMINE OXIDASE"/>
    <property type="match status" value="1"/>
</dbReference>
<evidence type="ECO:0000313" key="3">
    <source>
        <dbReference type="Proteomes" id="UP001206639"/>
    </source>
</evidence>
<gene>
    <name evidence="2" type="ORF">N4S67_06800</name>
</gene>
<dbReference type="SUPFAM" id="SSF51905">
    <property type="entry name" value="FAD/NAD(P)-binding domain"/>
    <property type="match status" value="1"/>
</dbReference>
<feature type="domain" description="Amine oxidase" evidence="1">
    <location>
        <begin position="447"/>
        <end position="680"/>
    </location>
</feature>
<dbReference type="Gene3D" id="3.50.50.60">
    <property type="entry name" value="FAD/NAD(P)-binding domain"/>
    <property type="match status" value="1"/>
</dbReference>
<dbReference type="RefSeq" id="WP_260992208.1">
    <property type="nucleotide sequence ID" value="NZ_JAODWD010000002.1"/>
</dbReference>
<dbReference type="EMBL" id="JAODWD010000002">
    <property type="protein sequence ID" value="MCT7658127.1"/>
    <property type="molecule type" value="Genomic_DNA"/>
</dbReference>
<sequence length="694" mass="76938">MKRPGGKVVILGGGMAGLAAAWRLSEPGWHDRFDSITVYQRGWRLGGKGASSRGENGRIEEHGLHIWLGSYENAFGLLRECYAELDRARTDPAAPIKKWDEALIPGDNLGLADELGSDWLMWLGTFTRNNGLPGEPDSTGREQTVIEFITRAIRLVRDFAESLRGAPPAGLTLSTSPDPPPPKGRAIDAIGYAVLTAMSSLADSQLSARAVSDALEHALDAVRDVLDYENRPDHKRSWLLLSLMTAVIRGILADNLVTDPRGFRAINDEDFNDWIARHGAHPDVHEFALVRGLYDLVFGYLDADPERPSFGAGLAVFLTGLVLFQYKGAIFWKMTAGMGDVIIAPVYQALRRRGVRFEFFHRLDALHLDENRLAVDAISFTRQVGLADGADHYEPLTTVRGLPVFPSEPLVDQLATPVMTPAGGWHCLESHWAERSDDEEPRRLQRGVDFDHVVLAVSVGMLPIVANELIEDRPEWREMTTHIRTVATQAFQIWMRPDEPTLGWHEPGVTISAYLRPFETWASMPQTLWAEDWPDDDRPGTVAYFCGTLSAPWPTTEAGSGYAQRHQHVVRRAAVDYIDRNLGPYFPGAVTADGFAWHLLSGVNGERGEPALATQHVSVNVDPSDRYVQSVPGTERYRLRPDESGYDNLILAGDWTDCGMNAGCIEAATMSGLEAANAILGRNRYHRIRGYYMP</sequence>
<dbReference type="Pfam" id="PF01593">
    <property type="entry name" value="Amino_oxidase"/>
    <property type="match status" value="1"/>
</dbReference>
<evidence type="ECO:0000313" key="2">
    <source>
        <dbReference type="EMBL" id="MCT7658127.1"/>
    </source>
</evidence>
<reference evidence="3" key="1">
    <citation type="submission" date="2023-07" db="EMBL/GenBank/DDBJ databases">
        <authorList>
            <person name="Deng Y."/>
            <person name="Zhang Y.-Q."/>
        </authorList>
    </citation>
    <scope>NUCLEOTIDE SEQUENCE [LARGE SCALE GENOMIC DNA]</scope>
    <source>
        <strain evidence="3">CPCC 205710</strain>
    </source>
</reference>
<comment type="caution">
    <text evidence="2">The sequence shown here is derived from an EMBL/GenBank/DDBJ whole genome shotgun (WGS) entry which is preliminary data.</text>
</comment>
<dbReference type="InterPro" id="IPR002937">
    <property type="entry name" value="Amino_oxidase"/>
</dbReference>
<evidence type="ECO:0000259" key="1">
    <source>
        <dbReference type="Pfam" id="PF01593"/>
    </source>
</evidence>
<name>A0ABT2M7A7_9MYCO</name>
<dbReference type="PANTHER" id="PTHR42923">
    <property type="entry name" value="PROTOPORPHYRINOGEN OXIDASE"/>
    <property type="match status" value="1"/>
</dbReference>
<proteinExistence type="predicted"/>
<organism evidence="2 3">
    <name type="scientific">Mycobacterium deserti</name>
    <dbReference type="NCBI Taxonomy" id="2978347"/>
    <lineage>
        <taxon>Bacteria</taxon>
        <taxon>Bacillati</taxon>
        <taxon>Actinomycetota</taxon>
        <taxon>Actinomycetes</taxon>
        <taxon>Mycobacteriales</taxon>
        <taxon>Mycobacteriaceae</taxon>
        <taxon>Mycobacterium</taxon>
    </lineage>
</organism>
<dbReference type="Proteomes" id="UP001206639">
    <property type="component" value="Unassembled WGS sequence"/>
</dbReference>
<dbReference type="InterPro" id="IPR036188">
    <property type="entry name" value="FAD/NAD-bd_sf"/>
</dbReference>
<protein>
    <submittedName>
        <fullName evidence="2">FAD-dependent oxidoreductase</fullName>
    </submittedName>
</protein>
<accession>A0ABT2M7A7</accession>